<dbReference type="STRING" id="1384459.GL4_0648"/>
<evidence type="ECO:0000313" key="3">
    <source>
        <dbReference type="Proteomes" id="UP000031643"/>
    </source>
</evidence>
<name>A0A0A8K025_9HYPH</name>
<protein>
    <submittedName>
        <fullName evidence="2">Uncharacterized protein</fullName>
    </submittedName>
</protein>
<reference evidence="2 3" key="1">
    <citation type="submission" date="2014-09" db="EMBL/GenBank/DDBJ databases">
        <title>Genome sequencing of Methyloceanibacter caenitepidi Gela4.</title>
        <authorList>
            <person name="Takeuchi M."/>
            <person name="Susumu S."/>
            <person name="Kamagata Y."/>
            <person name="Oshima K."/>
            <person name="Hattori M."/>
            <person name="Iwasaki W."/>
        </authorList>
    </citation>
    <scope>NUCLEOTIDE SEQUENCE [LARGE SCALE GENOMIC DNA]</scope>
    <source>
        <strain evidence="2 3">Gela4</strain>
    </source>
</reference>
<dbReference type="EMBL" id="AP014648">
    <property type="protein sequence ID" value="BAQ16111.1"/>
    <property type="molecule type" value="Genomic_DNA"/>
</dbReference>
<keyword evidence="1" id="KW-1133">Transmembrane helix</keyword>
<feature type="transmembrane region" description="Helical" evidence="1">
    <location>
        <begin position="12"/>
        <end position="39"/>
    </location>
</feature>
<organism evidence="2 3">
    <name type="scientific">Methyloceanibacter caenitepidi</name>
    <dbReference type="NCBI Taxonomy" id="1384459"/>
    <lineage>
        <taxon>Bacteria</taxon>
        <taxon>Pseudomonadati</taxon>
        <taxon>Pseudomonadota</taxon>
        <taxon>Alphaproteobacteria</taxon>
        <taxon>Hyphomicrobiales</taxon>
        <taxon>Hyphomicrobiaceae</taxon>
        <taxon>Methyloceanibacter</taxon>
    </lineage>
</organism>
<dbReference type="HOGENOM" id="CLU_1747484_0_0_5"/>
<proteinExistence type="predicted"/>
<sequence length="149" mass="15688">MMFGSWGGVLDLWHAVSAFVSAGFVGGLAAAVGFGAGAFYFSRNLIGFVAAAAIGVLIVGGVGWSSAMDLRAATKIAQLEAEKAAIQRDFDIAKLAAEAQEKIVAEQQEILIDNEAVFDRLNDAIAKHAGGNDECVIYPDELEAINEIR</sequence>
<keyword evidence="3" id="KW-1185">Reference proteome</keyword>
<accession>A0A0A8K025</accession>
<dbReference type="AlphaFoldDB" id="A0A0A8K025"/>
<keyword evidence="1" id="KW-0812">Transmembrane</keyword>
<gene>
    <name evidence="2" type="ORF">GL4_0648</name>
</gene>
<feature type="transmembrane region" description="Helical" evidence="1">
    <location>
        <begin position="45"/>
        <end position="65"/>
    </location>
</feature>
<dbReference type="KEGG" id="mcg:GL4_0648"/>
<evidence type="ECO:0000313" key="2">
    <source>
        <dbReference type="EMBL" id="BAQ16111.1"/>
    </source>
</evidence>
<keyword evidence="1" id="KW-0472">Membrane</keyword>
<evidence type="ECO:0000256" key="1">
    <source>
        <dbReference type="SAM" id="Phobius"/>
    </source>
</evidence>
<dbReference type="Proteomes" id="UP000031643">
    <property type="component" value="Chromosome"/>
</dbReference>
<dbReference type="RefSeq" id="WP_045364478.1">
    <property type="nucleotide sequence ID" value="NZ_AP014648.1"/>
</dbReference>